<dbReference type="Pfam" id="PF00535">
    <property type="entry name" value="Glycos_transf_2"/>
    <property type="match status" value="1"/>
</dbReference>
<dbReference type="InterPro" id="IPR050256">
    <property type="entry name" value="Glycosyltransferase_2"/>
</dbReference>
<dbReference type="Gene3D" id="3.90.550.10">
    <property type="entry name" value="Spore Coat Polysaccharide Biosynthesis Protein SpsA, Chain A"/>
    <property type="match status" value="1"/>
</dbReference>
<reference evidence="2 3" key="1">
    <citation type="submission" date="2024-09" db="EMBL/GenBank/DDBJ databases">
        <title>Taxonomic and Genotyping Characterization of Leptospira Strains isolated from Multiple Sources in Colombia highlights the importance of intermediate species.</title>
        <authorList>
            <person name="Torres Higuera L."/>
            <person name="Rojas Tapias D."/>
            <person name="Jimenez Velasquez S."/>
            <person name="Renjifo Ibanez C."/>
        </authorList>
    </citation>
    <scope>NUCLEOTIDE SEQUENCE [LARGE SCALE GENOMIC DNA]</scope>
    <source>
        <strain evidence="2 3">Lep080</strain>
    </source>
</reference>
<name>A0ABV5BJV4_9LEPT</name>
<protein>
    <submittedName>
        <fullName evidence="2">Glycosyltransferase family 2 protein</fullName>
    </submittedName>
</protein>
<dbReference type="CDD" id="cd04179">
    <property type="entry name" value="DPM_DPG-synthase_like"/>
    <property type="match status" value="1"/>
</dbReference>
<comment type="caution">
    <text evidence="2">The sequence shown here is derived from an EMBL/GenBank/DDBJ whole genome shotgun (WGS) entry which is preliminary data.</text>
</comment>
<evidence type="ECO:0000259" key="1">
    <source>
        <dbReference type="Pfam" id="PF00535"/>
    </source>
</evidence>
<evidence type="ECO:0000313" key="2">
    <source>
        <dbReference type="EMBL" id="MFB5735372.1"/>
    </source>
</evidence>
<feature type="domain" description="Glycosyltransferase 2-like" evidence="1">
    <location>
        <begin position="4"/>
        <end position="168"/>
    </location>
</feature>
<dbReference type="RefSeq" id="WP_016545985.1">
    <property type="nucleotide sequence ID" value="NZ_JBHILI010000001.1"/>
</dbReference>
<gene>
    <name evidence="2" type="ORF">ACE5IX_02560</name>
</gene>
<dbReference type="InterPro" id="IPR001173">
    <property type="entry name" value="Glyco_trans_2-like"/>
</dbReference>
<evidence type="ECO:0000313" key="3">
    <source>
        <dbReference type="Proteomes" id="UP001580391"/>
    </source>
</evidence>
<dbReference type="EMBL" id="JBHILJ010000001">
    <property type="protein sequence ID" value="MFB5735372.1"/>
    <property type="molecule type" value="Genomic_DNA"/>
</dbReference>
<organism evidence="2 3">
    <name type="scientific">Leptospira wolffii</name>
    <dbReference type="NCBI Taxonomy" id="409998"/>
    <lineage>
        <taxon>Bacteria</taxon>
        <taxon>Pseudomonadati</taxon>
        <taxon>Spirochaetota</taxon>
        <taxon>Spirochaetia</taxon>
        <taxon>Leptospirales</taxon>
        <taxon>Leptospiraceae</taxon>
        <taxon>Leptospira</taxon>
    </lineage>
</organism>
<proteinExistence type="predicted"/>
<dbReference type="Proteomes" id="UP001580391">
    <property type="component" value="Unassembled WGS sequence"/>
</dbReference>
<dbReference type="PANTHER" id="PTHR48090">
    <property type="entry name" value="UNDECAPRENYL-PHOSPHATE 4-DEOXY-4-FORMAMIDO-L-ARABINOSE TRANSFERASE-RELATED"/>
    <property type="match status" value="1"/>
</dbReference>
<dbReference type="PANTHER" id="PTHR48090:SF7">
    <property type="entry name" value="RFBJ PROTEIN"/>
    <property type="match status" value="1"/>
</dbReference>
<dbReference type="InterPro" id="IPR029044">
    <property type="entry name" value="Nucleotide-diphossugar_trans"/>
</dbReference>
<dbReference type="SUPFAM" id="SSF53448">
    <property type="entry name" value="Nucleotide-diphospho-sugar transferases"/>
    <property type="match status" value="1"/>
</dbReference>
<keyword evidence="3" id="KW-1185">Reference proteome</keyword>
<accession>A0ABV5BJV4</accession>
<sequence>MKLSIVIPCYNEKHTIKNILETVKKVPYKNKEIILVDDFSTDGTRELLQTAPFKKLVDQLVFHEQNQGKGAALRTGFKAAKGDIVIVQDADLEYDPFEIPEVIDPIYKGKADVVFGSRFMGGRAHRVVYYWHRLGNLFLTTLSNMFTNINLTDMETCYKAFRREVIQSIDIQENRFGFEPEITAKIAKIPDIRIFEVGISYYGRTYAEGKKIGWKDGFRAIYCILRYNLFR</sequence>